<sequence>MDFHQALEQHMQAMKQKDMESFTATIHQKDITLILPNGKLIQNRKEFIQFNQDWFSDPDWKMTYDVIKTKEKKSIGYALLFIHYDDLDEDGNPYHQDYYLHLVF</sequence>
<protein>
    <recommendedName>
        <fullName evidence="1">SnoaL-like domain-containing protein</fullName>
    </recommendedName>
</protein>
<keyword evidence="3" id="KW-1185">Reference proteome</keyword>
<organism evidence="2 3">
    <name type="scientific">Oceanobacillus sojae</name>
    <dbReference type="NCBI Taxonomy" id="582851"/>
    <lineage>
        <taxon>Bacteria</taxon>
        <taxon>Bacillati</taxon>
        <taxon>Bacillota</taxon>
        <taxon>Bacilli</taxon>
        <taxon>Bacillales</taxon>
        <taxon>Bacillaceae</taxon>
        <taxon>Oceanobacillus</taxon>
    </lineage>
</organism>
<dbReference type="OrthoDB" id="129755at2"/>
<name>A0A511ZF27_9BACI</name>
<accession>A0A511ZF27</accession>
<dbReference type="RefSeq" id="WP_147208923.1">
    <property type="nucleotide sequence ID" value="NZ_BJYM01000003.1"/>
</dbReference>
<feature type="domain" description="SnoaL-like" evidence="1">
    <location>
        <begin position="5"/>
        <end position="85"/>
    </location>
</feature>
<dbReference type="Proteomes" id="UP000321558">
    <property type="component" value="Unassembled WGS sequence"/>
</dbReference>
<reference evidence="2 3" key="1">
    <citation type="submission" date="2019-07" db="EMBL/GenBank/DDBJ databases">
        <title>Whole genome shotgun sequence of Oceanobacillus sojae NBRC 105379.</title>
        <authorList>
            <person name="Hosoyama A."/>
            <person name="Uohara A."/>
            <person name="Ohji S."/>
            <person name="Ichikawa N."/>
        </authorList>
    </citation>
    <scope>NUCLEOTIDE SEQUENCE [LARGE SCALE GENOMIC DNA]</scope>
    <source>
        <strain evidence="2 3">NBRC 105379</strain>
    </source>
</reference>
<dbReference type="Gene3D" id="3.10.450.50">
    <property type="match status" value="1"/>
</dbReference>
<dbReference type="EMBL" id="BJYM01000003">
    <property type="protein sequence ID" value="GEN86055.1"/>
    <property type="molecule type" value="Genomic_DNA"/>
</dbReference>
<dbReference type="AlphaFoldDB" id="A0A511ZF27"/>
<dbReference type="InterPro" id="IPR032710">
    <property type="entry name" value="NTF2-like_dom_sf"/>
</dbReference>
<evidence type="ECO:0000313" key="2">
    <source>
        <dbReference type="EMBL" id="GEN86055.1"/>
    </source>
</evidence>
<evidence type="ECO:0000313" key="3">
    <source>
        <dbReference type="Proteomes" id="UP000321558"/>
    </source>
</evidence>
<comment type="caution">
    <text evidence="2">The sequence shown here is derived from an EMBL/GenBank/DDBJ whole genome shotgun (WGS) entry which is preliminary data.</text>
</comment>
<evidence type="ECO:0000259" key="1">
    <source>
        <dbReference type="Pfam" id="PF13474"/>
    </source>
</evidence>
<dbReference type="InterPro" id="IPR037401">
    <property type="entry name" value="SnoaL-like"/>
</dbReference>
<gene>
    <name evidence="2" type="ORF">OSO01_07940</name>
</gene>
<dbReference type="SUPFAM" id="SSF54427">
    <property type="entry name" value="NTF2-like"/>
    <property type="match status" value="1"/>
</dbReference>
<dbReference type="Pfam" id="PF13474">
    <property type="entry name" value="SnoaL_3"/>
    <property type="match status" value="1"/>
</dbReference>
<proteinExistence type="predicted"/>